<keyword evidence="2" id="KW-1133">Transmembrane helix</keyword>
<dbReference type="EMBL" id="CP012670">
    <property type="protein sequence ID" value="AUX24968.1"/>
    <property type="molecule type" value="Genomic_DNA"/>
</dbReference>
<feature type="transmembrane region" description="Helical" evidence="2">
    <location>
        <begin position="94"/>
        <end position="115"/>
    </location>
</feature>
<evidence type="ECO:0000313" key="4">
    <source>
        <dbReference type="Proteomes" id="UP000295781"/>
    </source>
</evidence>
<dbReference type="Proteomes" id="UP000295781">
    <property type="component" value="Chromosome"/>
</dbReference>
<feature type="region of interest" description="Disordered" evidence="1">
    <location>
        <begin position="1"/>
        <end position="22"/>
    </location>
</feature>
<reference evidence="3 4" key="1">
    <citation type="submission" date="2015-09" db="EMBL/GenBank/DDBJ databases">
        <title>Sorangium comparison.</title>
        <authorList>
            <person name="Zaburannyi N."/>
            <person name="Bunk B."/>
            <person name="Overmann J."/>
            <person name="Mueller R."/>
        </authorList>
    </citation>
    <scope>NUCLEOTIDE SEQUENCE [LARGE SCALE GENOMIC DNA]</scope>
    <source>
        <strain evidence="3 4">So ceGT47</strain>
    </source>
</reference>
<gene>
    <name evidence="3" type="ORF">SOCEGT47_055090</name>
</gene>
<evidence type="ECO:0000256" key="1">
    <source>
        <dbReference type="SAM" id="MobiDB-lite"/>
    </source>
</evidence>
<dbReference type="AlphaFoldDB" id="A0A4P2Q793"/>
<protein>
    <submittedName>
        <fullName evidence="3">Uncharacterized protein</fullName>
    </submittedName>
</protein>
<dbReference type="RefSeq" id="WP_129351589.1">
    <property type="nucleotide sequence ID" value="NZ_CP012670.1"/>
</dbReference>
<evidence type="ECO:0000256" key="2">
    <source>
        <dbReference type="SAM" id="Phobius"/>
    </source>
</evidence>
<keyword evidence="2" id="KW-0472">Membrane</keyword>
<name>A0A4P2Q793_SORCE</name>
<keyword evidence="2" id="KW-0812">Transmembrane</keyword>
<sequence>MGTTSSKTASKAPPPSPRGARALGGAGGAVTVVTAAVAGVVFAVLSSTNAGDVDETEASLGAAGGPNACAAGRRAADCSTLRRLQENAATFGNVSAWSFIGAGVVGVTTAIVWTVGPRAEGRARLHASPMLGAQDGGIMVRGTW</sequence>
<organism evidence="3 4">
    <name type="scientific">Sorangium cellulosum</name>
    <name type="common">Polyangium cellulosum</name>
    <dbReference type="NCBI Taxonomy" id="56"/>
    <lineage>
        <taxon>Bacteria</taxon>
        <taxon>Pseudomonadati</taxon>
        <taxon>Myxococcota</taxon>
        <taxon>Polyangia</taxon>
        <taxon>Polyangiales</taxon>
        <taxon>Polyangiaceae</taxon>
        <taxon>Sorangium</taxon>
    </lineage>
</organism>
<evidence type="ECO:0000313" key="3">
    <source>
        <dbReference type="EMBL" id="AUX24968.1"/>
    </source>
</evidence>
<feature type="transmembrane region" description="Helical" evidence="2">
    <location>
        <begin position="21"/>
        <end position="45"/>
    </location>
</feature>
<feature type="compositionally biased region" description="Low complexity" evidence="1">
    <location>
        <begin position="1"/>
        <end position="11"/>
    </location>
</feature>
<proteinExistence type="predicted"/>
<accession>A0A4P2Q793</accession>